<sequence>MFQLKRISKDGIPNALQKAERYRLLNQPWLAESICSDVLEVEPGNEDAIVVLILAITDQFGINTAFDLNKARQLVNQLKDEYDRHYYQGIIAERQGIAALTMGRTNDPFSAYEWLVEAQSHYERAEGHRPQGNCDAILRWNTCARLIMDRHLEPRQEDLAELPLE</sequence>
<evidence type="ECO:0000313" key="1">
    <source>
        <dbReference type="EMBL" id="KIC95883.1"/>
    </source>
</evidence>
<dbReference type="STRING" id="1349421.OI18_04180"/>
<evidence type="ECO:0000313" key="2">
    <source>
        <dbReference type="Proteomes" id="UP000031408"/>
    </source>
</evidence>
<reference evidence="1 2" key="1">
    <citation type="submission" date="2014-11" db="EMBL/GenBank/DDBJ databases">
        <title>Genome sequence of Flavihumibacter solisilvae 3-3.</title>
        <authorList>
            <person name="Zhou G."/>
            <person name="Li M."/>
            <person name="Wang G."/>
        </authorList>
    </citation>
    <scope>NUCLEOTIDE SEQUENCE [LARGE SCALE GENOMIC DNA]</scope>
    <source>
        <strain evidence="1 2">3-3</strain>
    </source>
</reference>
<protein>
    <submittedName>
        <fullName evidence="1">Uncharacterized protein</fullName>
    </submittedName>
</protein>
<keyword evidence="2" id="KW-1185">Reference proteome</keyword>
<comment type="caution">
    <text evidence="1">The sequence shown here is derived from an EMBL/GenBank/DDBJ whole genome shotgun (WGS) entry which is preliminary data.</text>
</comment>
<organism evidence="1 2">
    <name type="scientific">Flavihumibacter solisilvae</name>
    <dbReference type="NCBI Taxonomy" id="1349421"/>
    <lineage>
        <taxon>Bacteria</taxon>
        <taxon>Pseudomonadati</taxon>
        <taxon>Bacteroidota</taxon>
        <taxon>Chitinophagia</taxon>
        <taxon>Chitinophagales</taxon>
        <taxon>Chitinophagaceae</taxon>
        <taxon>Flavihumibacter</taxon>
    </lineage>
</organism>
<gene>
    <name evidence="1" type="ORF">OI18_04180</name>
</gene>
<dbReference type="Proteomes" id="UP000031408">
    <property type="component" value="Unassembled WGS sequence"/>
</dbReference>
<dbReference type="AlphaFoldDB" id="A0A0C1LKJ2"/>
<name>A0A0C1LKJ2_9BACT</name>
<accession>A0A0C1LKJ2</accession>
<proteinExistence type="predicted"/>
<dbReference type="EMBL" id="JSVC01000004">
    <property type="protein sequence ID" value="KIC95883.1"/>
    <property type="molecule type" value="Genomic_DNA"/>
</dbReference>